<name>A0A5R8KI89_9BACT</name>
<dbReference type="EMBL" id="VAUV01000003">
    <property type="protein sequence ID" value="TLD72036.1"/>
    <property type="molecule type" value="Genomic_DNA"/>
</dbReference>
<dbReference type="AlphaFoldDB" id="A0A5R8KI89"/>
<evidence type="ECO:0000313" key="2">
    <source>
        <dbReference type="EMBL" id="TLD72036.1"/>
    </source>
</evidence>
<comment type="caution">
    <text evidence="2">The sequence shown here is derived from an EMBL/GenBank/DDBJ whole genome shotgun (WGS) entry which is preliminary data.</text>
</comment>
<gene>
    <name evidence="2" type="ORF">FEM03_04745</name>
</gene>
<sequence length="172" mass="19136">MAFLKRFEIWVLLAVVIAGLAWVFLSGPPDEFDEEVLPTEPGKATVSSPALTLRKLVIKRDYGNARLDVDVKLRNEKSEKLVLTSPAVRLMNGAGREVPSFFLPFDALPEVAAKSTQEAHLRYWLEEEDLLGTLTLEIDGLKLLLKDGTAVPMDSLKNGEETVLKSTKWTLD</sequence>
<evidence type="ECO:0000256" key="1">
    <source>
        <dbReference type="SAM" id="Phobius"/>
    </source>
</evidence>
<organism evidence="2 3">
    <name type="scientific">Phragmitibacter flavus</name>
    <dbReference type="NCBI Taxonomy" id="2576071"/>
    <lineage>
        <taxon>Bacteria</taxon>
        <taxon>Pseudomonadati</taxon>
        <taxon>Verrucomicrobiota</taxon>
        <taxon>Verrucomicrobiia</taxon>
        <taxon>Verrucomicrobiales</taxon>
        <taxon>Verrucomicrobiaceae</taxon>
        <taxon>Phragmitibacter</taxon>
    </lineage>
</organism>
<dbReference type="Proteomes" id="UP000306196">
    <property type="component" value="Unassembled WGS sequence"/>
</dbReference>
<reference evidence="2 3" key="1">
    <citation type="submission" date="2019-05" db="EMBL/GenBank/DDBJ databases">
        <title>Verrucobacter flavum gen. nov., sp. nov. a new member of the family Verrucomicrobiaceae.</title>
        <authorList>
            <person name="Szuroczki S."/>
            <person name="Abbaszade G."/>
            <person name="Szabo A."/>
            <person name="Felfoldi T."/>
            <person name="Schumann P."/>
            <person name="Boka K."/>
            <person name="Keki Z."/>
            <person name="Toumi M."/>
            <person name="Toth E."/>
        </authorList>
    </citation>
    <scope>NUCLEOTIDE SEQUENCE [LARGE SCALE GENOMIC DNA]</scope>
    <source>
        <strain evidence="2 3">MG-N-17</strain>
    </source>
</reference>
<keyword evidence="1" id="KW-0472">Membrane</keyword>
<proteinExistence type="predicted"/>
<keyword evidence="1" id="KW-0812">Transmembrane</keyword>
<evidence type="ECO:0000313" key="3">
    <source>
        <dbReference type="Proteomes" id="UP000306196"/>
    </source>
</evidence>
<dbReference type="OrthoDB" id="193046at2"/>
<accession>A0A5R8KI89</accession>
<feature type="transmembrane region" description="Helical" evidence="1">
    <location>
        <begin position="7"/>
        <end position="25"/>
    </location>
</feature>
<keyword evidence="1" id="KW-1133">Transmembrane helix</keyword>
<keyword evidence="3" id="KW-1185">Reference proteome</keyword>
<protein>
    <submittedName>
        <fullName evidence="2">Uncharacterized protein</fullName>
    </submittedName>
</protein>